<dbReference type="GO" id="GO:0052692">
    <property type="term" value="F:raffinose alpha-galactosidase activity"/>
    <property type="evidence" value="ECO:0007669"/>
    <property type="project" value="TreeGrafter"/>
</dbReference>
<dbReference type="PANTHER" id="PTHR31268">
    <property type="match status" value="1"/>
</dbReference>
<evidence type="ECO:0000313" key="2">
    <source>
        <dbReference type="EMBL" id="CAA3014984.1"/>
    </source>
</evidence>
<proteinExistence type="predicted"/>
<evidence type="ECO:0000256" key="1">
    <source>
        <dbReference type="ARBA" id="ARBA00023277"/>
    </source>
</evidence>
<keyword evidence="1" id="KW-0119">Carbohydrate metabolism</keyword>
<dbReference type="AlphaFoldDB" id="A0A8S0U7V9"/>
<sequence>MNLMQFSDKPGNHNFELLKKLVLPDGLILRVQLPGRPTVDCLFAYPGAGWCKVERKTRIHDASPGILTGSVKATDVDTIAQIGRPEWNGDAVVYAYRSSEVVQLPKGASLLVTLKVLEYELYHFCLVMDITPNISFAPIGLLNMFNSSGAVEHCKVHLTSQKEPEHFDGEVASDEPLSMDRLPQATVFLKVRGAGLFGVYCSQRPLKCTVANTETGLSMRLQLDW</sequence>
<dbReference type="InterPro" id="IPR008811">
    <property type="entry name" value="Glycosyl_hydrolases_36"/>
</dbReference>
<keyword evidence="3" id="KW-1185">Reference proteome</keyword>
<dbReference type="Pfam" id="PF05691">
    <property type="entry name" value="Raffinose_syn"/>
    <property type="match status" value="2"/>
</dbReference>
<reference evidence="2 3" key="1">
    <citation type="submission" date="2019-12" db="EMBL/GenBank/DDBJ databases">
        <authorList>
            <person name="Alioto T."/>
            <person name="Alioto T."/>
            <person name="Gomez Garrido J."/>
        </authorList>
    </citation>
    <scope>NUCLEOTIDE SEQUENCE [LARGE SCALE GENOMIC DNA]</scope>
</reference>
<evidence type="ECO:0000313" key="3">
    <source>
        <dbReference type="Proteomes" id="UP000594638"/>
    </source>
</evidence>
<accession>A0A8S0U7V9</accession>
<organism evidence="2 3">
    <name type="scientific">Olea europaea subsp. europaea</name>
    <dbReference type="NCBI Taxonomy" id="158383"/>
    <lineage>
        <taxon>Eukaryota</taxon>
        <taxon>Viridiplantae</taxon>
        <taxon>Streptophyta</taxon>
        <taxon>Embryophyta</taxon>
        <taxon>Tracheophyta</taxon>
        <taxon>Spermatophyta</taxon>
        <taxon>Magnoliopsida</taxon>
        <taxon>eudicotyledons</taxon>
        <taxon>Gunneridae</taxon>
        <taxon>Pentapetalae</taxon>
        <taxon>asterids</taxon>
        <taxon>lamiids</taxon>
        <taxon>Lamiales</taxon>
        <taxon>Oleaceae</taxon>
        <taxon>Oleeae</taxon>
        <taxon>Olea</taxon>
    </lineage>
</organism>
<dbReference type="EMBL" id="CACTIH010007516">
    <property type="protein sequence ID" value="CAA3014984.1"/>
    <property type="molecule type" value="Genomic_DNA"/>
</dbReference>
<dbReference type="PANTHER" id="PTHR31268:SF32">
    <property type="entry name" value="GALACTINOL--SUCROSE GALACTOSYLTRANSFERASE 2-RELATED"/>
    <property type="match status" value="1"/>
</dbReference>
<dbReference type="Proteomes" id="UP000594638">
    <property type="component" value="Unassembled WGS sequence"/>
</dbReference>
<protein>
    <submittedName>
        <fullName evidence="2">Uncharacterized protein</fullName>
    </submittedName>
</protein>
<dbReference type="OrthoDB" id="905615at2759"/>
<dbReference type="Gramene" id="OE9A095022T1">
    <property type="protein sequence ID" value="OE9A095022C1"/>
    <property type="gene ID" value="OE9A095022"/>
</dbReference>
<name>A0A8S0U7V9_OLEEU</name>
<gene>
    <name evidence="2" type="ORF">OLEA9_A095022</name>
</gene>
<comment type="caution">
    <text evidence="2">The sequence shown here is derived from an EMBL/GenBank/DDBJ whole genome shotgun (WGS) entry which is preliminary data.</text>
</comment>